<dbReference type="Gene3D" id="2.60.40.1630">
    <property type="entry name" value="bacillus anthracis domain"/>
    <property type="match status" value="1"/>
</dbReference>
<feature type="domain" description="DUF4179" evidence="2">
    <location>
        <begin position="46"/>
        <end position="130"/>
    </location>
</feature>
<sequence>MKDIYEMLNDINIDDEELYEASVNYDEKNRIKQNLRKSITKKRLSYKKKIAIAASLSFIVVSSIITIKPALASSIPIIGDLIKSDLLNLNSEYANYVDVIGKTKTSGGIEVTFDSAIADDNKLFLSFTVKNNNEEIKNNYTDALLIPTSLKVNGKSVSTAAGATTKFIDKNTIKVLKKIDWSNDVKENKMNIDIDISKMYGKKGNWGVKFFLDKSKQVEKTVVKNINKQIEVNGKKGEILSATYSPLTLTVKGSGQIYESEDDKLSDFIVLDDKGHGLCWDGAVGGSDGMIEKVPTWRDNFISSPDTQSITIIPVYRTRSQTEADKLPPVKMDLQNKKPIILPVDSDRSVLIKDYFLEDGYLVVKYANEYFGKESYRQLCDSEIYLTADGTQLEFPNDDKAKSLQEKYDNENQGLRIYKIGDAKNIMVGTYDGSRIKILKDYSTTIQVK</sequence>
<keyword evidence="1" id="KW-0472">Membrane</keyword>
<proteinExistence type="predicted"/>
<gene>
    <name evidence="3" type="ORF">CSC2_07850</name>
</gene>
<reference evidence="3 4" key="1">
    <citation type="journal article" date="2021" name="Int. J. Syst. Evol. Microbiol.">
        <title>Clostridium zeae sp. nov., isolated from corn silage.</title>
        <authorList>
            <person name="Kobayashi H."/>
            <person name="Tanizawa Y."/>
            <person name="Yagura M."/>
            <person name="Sakamoto M."/>
            <person name="Ohkuma M."/>
            <person name="Tohno M."/>
        </authorList>
    </citation>
    <scope>NUCLEOTIDE SEQUENCE [LARGE SCALE GENOMIC DNA]</scope>
    <source>
        <strain evidence="3 4">CSC2</strain>
    </source>
</reference>
<evidence type="ECO:0000313" key="3">
    <source>
        <dbReference type="EMBL" id="GFZ30259.1"/>
    </source>
</evidence>
<dbReference type="EMBL" id="BMBA01000001">
    <property type="protein sequence ID" value="GFZ30259.1"/>
    <property type="molecule type" value="Genomic_DNA"/>
</dbReference>
<evidence type="ECO:0000256" key="1">
    <source>
        <dbReference type="SAM" id="Phobius"/>
    </source>
</evidence>
<name>A0ABQ1E679_9CLOT</name>
<dbReference type="InterPro" id="IPR025436">
    <property type="entry name" value="DUF4179"/>
</dbReference>
<dbReference type="Pfam" id="PF13786">
    <property type="entry name" value="DUF4179"/>
    <property type="match status" value="1"/>
</dbReference>
<dbReference type="Proteomes" id="UP000663802">
    <property type="component" value="Unassembled WGS sequence"/>
</dbReference>
<keyword evidence="4" id="KW-1185">Reference proteome</keyword>
<feature type="transmembrane region" description="Helical" evidence="1">
    <location>
        <begin position="50"/>
        <end position="71"/>
    </location>
</feature>
<dbReference type="RefSeq" id="WP_206868243.1">
    <property type="nucleotide sequence ID" value="NZ_BMBA01000001.1"/>
</dbReference>
<evidence type="ECO:0000259" key="2">
    <source>
        <dbReference type="Pfam" id="PF13786"/>
    </source>
</evidence>
<comment type="caution">
    <text evidence="3">The sequence shown here is derived from an EMBL/GenBank/DDBJ whole genome shotgun (WGS) entry which is preliminary data.</text>
</comment>
<organism evidence="3 4">
    <name type="scientific">Clostridium zeae</name>
    <dbReference type="NCBI Taxonomy" id="2759022"/>
    <lineage>
        <taxon>Bacteria</taxon>
        <taxon>Bacillati</taxon>
        <taxon>Bacillota</taxon>
        <taxon>Clostridia</taxon>
        <taxon>Eubacteriales</taxon>
        <taxon>Clostridiaceae</taxon>
        <taxon>Clostridium</taxon>
    </lineage>
</organism>
<accession>A0ABQ1E679</accession>
<keyword evidence="1" id="KW-1133">Transmembrane helix</keyword>
<evidence type="ECO:0000313" key="4">
    <source>
        <dbReference type="Proteomes" id="UP000663802"/>
    </source>
</evidence>
<keyword evidence="1" id="KW-0812">Transmembrane</keyword>
<protein>
    <recommendedName>
        <fullName evidence="2">DUF4179 domain-containing protein</fullName>
    </recommendedName>
</protein>